<accession>A0ABQ8BZD4</accession>
<feature type="compositionally biased region" description="Low complexity" evidence="1">
    <location>
        <begin position="290"/>
        <end position="311"/>
    </location>
</feature>
<evidence type="ECO:0000313" key="2">
    <source>
        <dbReference type="EMBL" id="KAH0909862.1"/>
    </source>
</evidence>
<sequence>MNPNRDNFFSSSPSSPCNRSIDATGSGGVAVRLCSLESYLHHQALLTSRSISQPWSRQISFVESKVTSPKSLNSPPSNPLSSSMDTEASSGAFGAHTPPLLGFHHHLQQHQQQQHHQQAPAETIPGPDGESFSRKRYRSVDSSKEDGEGKQNESKSLKESEPPAAATGAPMWAVAPTNRSAGGNTFWMLPVPTTAAGNQPAAMESSSNTNRAHMWPFGGGGAGAGGGGATHFMAGTGFSFPMDQYRGSPLQLGSFLAQPQQPNQNIGLSMPDSNLGVLAALNAAYPRGGNANAEQVNNAVEHQEKQQPQQSDQDDDSRDENSNSDG</sequence>
<proteinExistence type="predicted"/>
<gene>
    <name evidence="2" type="ORF">HID58_033183</name>
</gene>
<evidence type="ECO:0000256" key="1">
    <source>
        <dbReference type="SAM" id="MobiDB-lite"/>
    </source>
</evidence>
<protein>
    <submittedName>
        <fullName evidence="2">Uncharacterized protein</fullName>
    </submittedName>
</protein>
<evidence type="ECO:0000313" key="3">
    <source>
        <dbReference type="Proteomes" id="UP000824890"/>
    </source>
</evidence>
<feature type="region of interest" description="Disordered" evidence="1">
    <location>
        <begin position="64"/>
        <end position="175"/>
    </location>
</feature>
<feature type="region of interest" description="Disordered" evidence="1">
    <location>
        <begin position="1"/>
        <end position="20"/>
    </location>
</feature>
<dbReference type="Proteomes" id="UP000824890">
    <property type="component" value="Unassembled WGS sequence"/>
</dbReference>
<feature type="compositionally biased region" description="Low complexity" evidence="1">
    <location>
        <begin position="68"/>
        <end position="83"/>
    </location>
</feature>
<organism evidence="2 3">
    <name type="scientific">Brassica napus</name>
    <name type="common">Rape</name>
    <dbReference type="NCBI Taxonomy" id="3708"/>
    <lineage>
        <taxon>Eukaryota</taxon>
        <taxon>Viridiplantae</taxon>
        <taxon>Streptophyta</taxon>
        <taxon>Embryophyta</taxon>
        <taxon>Tracheophyta</taxon>
        <taxon>Spermatophyta</taxon>
        <taxon>Magnoliopsida</taxon>
        <taxon>eudicotyledons</taxon>
        <taxon>Gunneridae</taxon>
        <taxon>Pentapetalae</taxon>
        <taxon>rosids</taxon>
        <taxon>malvids</taxon>
        <taxon>Brassicales</taxon>
        <taxon>Brassicaceae</taxon>
        <taxon>Brassiceae</taxon>
        <taxon>Brassica</taxon>
    </lineage>
</organism>
<keyword evidence="3" id="KW-1185">Reference proteome</keyword>
<name>A0ABQ8BZD4_BRANA</name>
<feature type="region of interest" description="Disordered" evidence="1">
    <location>
        <begin position="288"/>
        <end position="326"/>
    </location>
</feature>
<dbReference type="EMBL" id="JAGKQM010000009">
    <property type="protein sequence ID" value="KAH0909862.1"/>
    <property type="molecule type" value="Genomic_DNA"/>
</dbReference>
<comment type="caution">
    <text evidence="2">The sequence shown here is derived from an EMBL/GenBank/DDBJ whole genome shotgun (WGS) entry which is preliminary data.</text>
</comment>
<feature type="compositionally biased region" description="Basic and acidic residues" evidence="1">
    <location>
        <begin position="138"/>
        <end position="161"/>
    </location>
</feature>
<feature type="compositionally biased region" description="Low complexity" evidence="1">
    <location>
        <begin position="109"/>
        <end position="118"/>
    </location>
</feature>
<reference evidence="2 3" key="1">
    <citation type="submission" date="2021-05" db="EMBL/GenBank/DDBJ databases">
        <title>Genome Assembly of Synthetic Allotetraploid Brassica napus Reveals Homoeologous Exchanges between Subgenomes.</title>
        <authorList>
            <person name="Davis J.T."/>
        </authorList>
    </citation>
    <scope>NUCLEOTIDE SEQUENCE [LARGE SCALE GENOMIC DNA]</scope>
    <source>
        <strain evidence="3">cv. Da-Ae</strain>
        <tissue evidence="2">Seedling</tissue>
    </source>
</reference>